<accession>A0ABQ1H0M8</accession>
<sequence length="50" mass="5524">MIGVPELIHRGILTGPFITQPIRGRIIIEPCLYRLAGSVHGSRITGRDEI</sequence>
<name>A0ABQ1H0M8_9BACL</name>
<keyword evidence="2" id="KW-1185">Reference proteome</keyword>
<organism evidence="1 2">
    <name type="scientific">Kroppenstedtia guangzhouensis</name>
    <dbReference type="NCBI Taxonomy" id="1274356"/>
    <lineage>
        <taxon>Bacteria</taxon>
        <taxon>Bacillati</taxon>
        <taxon>Bacillota</taxon>
        <taxon>Bacilli</taxon>
        <taxon>Bacillales</taxon>
        <taxon>Thermoactinomycetaceae</taxon>
        <taxon>Kroppenstedtia</taxon>
    </lineage>
</organism>
<dbReference type="Proteomes" id="UP000617979">
    <property type="component" value="Unassembled WGS sequence"/>
</dbReference>
<evidence type="ECO:0000313" key="1">
    <source>
        <dbReference type="EMBL" id="GGA53834.1"/>
    </source>
</evidence>
<evidence type="ECO:0000313" key="2">
    <source>
        <dbReference type="Proteomes" id="UP000617979"/>
    </source>
</evidence>
<gene>
    <name evidence="1" type="ORF">GCM10007416_28750</name>
</gene>
<comment type="caution">
    <text evidence="1">The sequence shown here is derived from an EMBL/GenBank/DDBJ whole genome shotgun (WGS) entry which is preliminary data.</text>
</comment>
<protein>
    <submittedName>
        <fullName evidence="1">Uncharacterized protein</fullName>
    </submittedName>
</protein>
<reference evidence="2" key="1">
    <citation type="journal article" date="2019" name="Int. J. Syst. Evol. Microbiol.">
        <title>The Global Catalogue of Microorganisms (GCM) 10K type strain sequencing project: providing services to taxonomists for standard genome sequencing and annotation.</title>
        <authorList>
            <consortium name="The Broad Institute Genomics Platform"/>
            <consortium name="The Broad Institute Genome Sequencing Center for Infectious Disease"/>
            <person name="Wu L."/>
            <person name="Ma J."/>
        </authorList>
    </citation>
    <scope>NUCLEOTIDE SEQUENCE [LARGE SCALE GENOMIC DNA]</scope>
    <source>
        <strain evidence="2">CGMCC 1.12404</strain>
    </source>
</reference>
<proteinExistence type="predicted"/>
<dbReference type="EMBL" id="BMEX01000014">
    <property type="protein sequence ID" value="GGA53834.1"/>
    <property type="molecule type" value="Genomic_DNA"/>
</dbReference>